<proteinExistence type="predicted"/>
<dbReference type="AlphaFoldDB" id="A0A7X8YIH1"/>
<name>A0A7X8YIH1_9VIBR</name>
<accession>A0A7X8YIH1</accession>
<gene>
    <name evidence="1" type="ORF">HGP28_16045</name>
</gene>
<comment type="caution">
    <text evidence="1">The sequence shown here is derived from an EMBL/GenBank/DDBJ whole genome shotgun (WGS) entry which is preliminary data.</text>
</comment>
<dbReference type="EMBL" id="JABAIK010000020">
    <property type="protein sequence ID" value="NLS14392.1"/>
    <property type="molecule type" value="Genomic_DNA"/>
</dbReference>
<evidence type="ECO:0000313" key="2">
    <source>
        <dbReference type="Proteomes" id="UP000535589"/>
    </source>
</evidence>
<protein>
    <submittedName>
        <fullName evidence="1">Uncharacterized protein</fullName>
    </submittedName>
</protein>
<sequence length="123" mass="13889">MKASELSKQLHALPAHLDPDIVTGENWLPERLVTTQLDDNLLFLHFDSAPEESEGDEARGFVEHEIALIRERLDSILNCDEPMTTKSDALLALFLLGHERSSTEVIEMLEDASEHAFDESYLN</sequence>
<evidence type="ECO:0000313" key="1">
    <source>
        <dbReference type="EMBL" id="NLS14392.1"/>
    </source>
</evidence>
<dbReference type="RefSeq" id="WP_168837488.1">
    <property type="nucleotide sequence ID" value="NZ_JABAIK010000020.1"/>
</dbReference>
<organism evidence="1 2">
    <name type="scientific">Vibrio agarilyticus</name>
    <dbReference type="NCBI Taxonomy" id="2726741"/>
    <lineage>
        <taxon>Bacteria</taxon>
        <taxon>Pseudomonadati</taxon>
        <taxon>Pseudomonadota</taxon>
        <taxon>Gammaproteobacteria</taxon>
        <taxon>Vibrionales</taxon>
        <taxon>Vibrionaceae</taxon>
        <taxon>Vibrio</taxon>
    </lineage>
</organism>
<reference evidence="1 2" key="1">
    <citation type="submission" date="2020-04" db="EMBL/GenBank/DDBJ databases">
        <title>Vibrio sp. SM6, a novel species isolated from seawater.</title>
        <authorList>
            <person name="Wang X."/>
        </authorList>
    </citation>
    <scope>NUCLEOTIDE SEQUENCE [LARGE SCALE GENOMIC DNA]</scope>
    <source>
        <strain evidence="1 2">SM6</strain>
    </source>
</reference>
<keyword evidence="2" id="KW-1185">Reference proteome</keyword>
<dbReference type="Proteomes" id="UP000535589">
    <property type="component" value="Unassembled WGS sequence"/>
</dbReference>